<dbReference type="HOGENOM" id="CLU_019533_1_2_1"/>
<keyword evidence="2" id="KW-1133">Transmembrane helix</keyword>
<evidence type="ECO:0000256" key="2">
    <source>
        <dbReference type="SAM" id="Phobius"/>
    </source>
</evidence>
<dbReference type="STRING" id="933084.A0A067PTM5"/>
<evidence type="ECO:0000313" key="4">
    <source>
        <dbReference type="EMBL" id="KDQ58168.1"/>
    </source>
</evidence>
<dbReference type="Gene3D" id="2.60.120.200">
    <property type="match status" value="2"/>
</dbReference>
<dbReference type="EMBL" id="KL197718">
    <property type="protein sequence ID" value="KDQ58168.1"/>
    <property type="molecule type" value="Genomic_DNA"/>
</dbReference>
<protein>
    <submittedName>
        <fullName evidence="4">Glycoside hydrolase family 16 protein</fullName>
    </submittedName>
</protein>
<dbReference type="Proteomes" id="UP000027265">
    <property type="component" value="Unassembled WGS sequence"/>
</dbReference>
<evidence type="ECO:0000259" key="3">
    <source>
        <dbReference type="PROSITE" id="PS51762"/>
    </source>
</evidence>
<name>A0A067PTM5_9AGAM</name>
<keyword evidence="2" id="KW-0472">Membrane</keyword>
<feature type="domain" description="GH16" evidence="3">
    <location>
        <begin position="53"/>
        <end position="359"/>
    </location>
</feature>
<sequence>MSVMDPPDASLVPLSEIEKPWVKQKDPHSRWAYYITYAVAVLGIVASGIRCYFGWAQVPRIKGKLCLILDEEFNGSQLDETIWEYELSTGGFGDQEFQITTASSNDTFIRDGSLYIPPTLTSDVIGRATIMDGYTYNVTGCTTALINDASTSSPPTSSCGAVSNHSTGAVINPVMSSRLTTKQSKNIQFGRVEIRAKIPNGDWINEVWRTYGWWTQRRSSYADDFHTYALEWTQDFLRIYVDSRLHHMLDLRFNVPFFDRGNFPPVVTNGTDKIVLQNPWVHGTADAPFDKPFYLIMDVAVGGTNGWFPDNEGGKPWIDGAQNAMQRFALAQDEWYATWPKNDFSRALVVDYVKMWQLC</sequence>
<accession>A0A067PTM5</accession>
<evidence type="ECO:0000256" key="1">
    <source>
        <dbReference type="ARBA" id="ARBA00006865"/>
    </source>
</evidence>
<comment type="similarity">
    <text evidence="1">Belongs to the glycosyl hydrolase 16 family.</text>
</comment>
<gene>
    <name evidence="4" type="ORF">JAAARDRAFT_57915</name>
</gene>
<keyword evidence="5" id="KW-1185">Reference proteome</keyword>
<dbReference type="PROSITE" id="PS51762">
    <property type="entry name" value="GH16_2"/>
    <property type="match status" value="1"/>
</dbReference>
<feature type="transmembrane region" description="Helical" evidence="2">
    <location>
        <begin position="31"/>
        <end position="53"/>
    </location>
</feature>
<dbReference type="OrthoDB" id="4781at2759"/>
<evidence type="ECO:0000313" key="5">
    <source>
        <dbReference type="Proteomes" id="UP000027265"/>
    </source>
</evidence>
<keyword evidence="4" id="KW-0378">Hydrolase</keyword>
<dbReference type="InterPro" id="IPR013320">
    <property type="entry name" value="ConA-like_dom_sf"/>
</dbReference>
<dbReference type="GO" id="GO:0005975">
    <property type="term" value="P:carbohydrate metabolic process"/>
    <property type="evidence" value="ECO:0007669"/>
    <property type="project" value="InterPro"/>
</dbReference>
<organism evidence="4 5">
    <name type="scientific">Jaapia argillacea MUCL 33604</name>
    <dbReference type="NCBI Taxonomy" id="933084"/>
    <lineage>
        <taxon>Eukaryota</taxon>
        <taxon>Fungi</taxon>
        <taxon>Dikarya</taxon>
        <taxon>Basidiomycota</taxon>
        <taxon>Agaricomycotina</taxon>
        <taxon>Agaricomycetes</taxon>
        <taxon>Agaricomycetidae</taxon>
        <taxon>Jaapiales</taxon>
        <taxon>Jaapiaceae</taxon>
        <taxon>Jaapia</taxon>
    </lineage>
</organism>
<dbReference type="InterPro" id="IPR050546">
    <property type="entry name" value="Glycosyl_Hydrlase_16"/>
</dbReference>
<dbReference type="PANTHER" id="PTHR10963:SF55">
    <property type="entry name" value="GLYCOSIDE HYDROLASE FAMILY 16 PROTEIN"/>
    <property type="match status" value="1"/>
</dbReference>
<dbReference type="InterPro" id="IPR000757">
    <property type="entry name" value="Beta-glucanase-like"/>
</dbReference>
<proteinExistence type="inferred from homology"/>
<dbReference type="InParanoid" id="A0A067PTM5"/>
<dbReference type="GO" id="GO:0004553">
    <property type="term" value="F:hydrolase activity, hydrolyzing O-glycosyl compounds"/>
    <property type="evidence" value="ECO:0007669"/>
    <property type="project" value="InterPro"/>
</dbReference>
<keyword evidence="2" id="KW-0812">Transmembrane</keyword>
<dbReference type="SUPFAM" id="SSF49899">
    <property type="entry name" value="Concanavalin A-like lectins/glucanases"/>
    <property type="match status" value="1"/>
</dbReference>
<reference evidence="5" key="1">
    <citation type="journal article" date="2014" name="Proc. Natl. Acad. Sci. U.S.A.">
        <title>Extensive sampling of basidiomycete genomes demonstrates inadequacy of the white-rot/brown-rot paradigm for wood decay fungi.</title>
        <authorList>
            <person name="Riley R."/>
            <person name="Salamov A.A."/>
            <person name="Brown D.W."/>
            <person name="Nagy L.G."/>
            <person name="Floudas D."/>
            <person name="Held B.W."/>
            <person name="Levasseur A."/>
            <person name="Lombard V."/>
            <person name="Morin E."/>
            <person name="Otillar R."/>
            <person name="Lindquist E.A."/>
            <person name="Sun H."/>
            <person name="LaButti K.M."/>
            <person name="Schmutz J."/>
            <person name="Jabbour D."/>
            <person name="Luo H."/>
            <person name="Baker S.E."/>
            <person name="Pisabarro A.G."/>
            <person name="Walton J.D."/>
            <person name="Blanchette R.A."/>
            <person name="Henrissat B."/>
            <person name="Martin F."/>
            <person name="Cullen D."/>
            <person name="Hibbett D.S."/>
            <person name="Grigoriev I.V."/>
        </authorList>
    </citation>
    <scope>NUCLEOTIDE SEQUENCE [LARGE SCALE GENOMIC DNA]</scope>
    <source>
        <strain evidence="5">MUCL 33604</strain>
    </source>
</reference>
<dbReference type="AlphaFoldDB" id="A0A067PTM5"/>
<dbReference type="PANTHER" id="PTHR10963">
    <property type="entry name" value="GLYCOSYL HYDROLASE-RELATED"/>
    <property type="match status" value="1"/>
</dbReference>